<evidence type="ECO:0000313" key="7">
    <source>
        <dbReference type="EMBL" id="OGG40392.1"/>
    </source>
</evidence>
<name>A0A1F6BUD5_9BACT</name>
<evidence type="ECO:0000256" key="4">
    <source>
        <dbReference type="ARBA" id="ARBA00022989"/>
    </source>
</evidence>
<evidence type="ECO:0000256" key="3">
    <source>
        <dbReference type="ARBA" id="ARBA00022692"/>
    </source>
</evidence>
<dbReference type="InterPro" id="IPR012902">
    <property type="entry name" value="N_methyl_site"/>
</dbReference>
<comment type="subcellular location">
    <subcellularLocation>
        <location evidence="1">Membrane</location>
        <topology evidence="1">Single-pass membrane protein</topology>
    </subcellularLocation>
</comment>
<dbReference type="PRINTS" id="PR00813">
    <property type="entry name" value="BCTERIALGSPG"/>
</dbReference>
<dbReference type="STRING" id="1798471.A3A21_03170"/>
<accession>A0A1F6BUD5</accession>
<evidence type="ECO:0000256" key="2">
    <source>
        <dbReference type="ARBA" id="ARBA00022481"/>
    </source>
</evidence>
<dbReference type="AlphaFoldDB" id="A0A1F6BUD5"/>
<gene>
    <name evidence="7" type="ORF">A3A21_03170</name>
</gene>
<dbReference type="PANTHER" id="PTHR30093">
    <property type="entry name" value="GENERAL SECRETION PATHWAY PROTEIN G"/>
    <property type="match status" value="1"/>
</dbReference>
<keyword evidence="5 6" id="KW-0472">Membrane</keyword>
<evidence type="ECO:0000256" key="5">
    <source>
        <dbReference type="ARBA" id="ARBA00023136"/>
    </source>
</evidence>
<dbReference type="InterPro" id="IPR045584">
    <property type="entry name" value="Pilin-like"/>
</dbReference>
<dbReference type="SUPFAM" id="SSF54523">
    <property type="entry name" value="Pili subunits"/>
    <property type="match status" value="1"/>
</dbReference>
<dbReference type="Proteomes" id="UP000176996">
    <property type="component" value="Unassembled WGS sequence"/>
</dbReference>
<dbReference type="PANTHER" id="PTHR30093:SF44">
    <property type="entry name" value="TYPE II SECRETION SYSTEM CORE PROTEIN G"/>
    <property type="match status" value="1"/>
</dbReference>
<keyword evidence="4 6" id="KW-1133">Transmembrane helix</keyword>
<protein>
    <recommendedName>
        <fullName evidence="9">Type II secretion system protein GspG C-terminal domain-containing protein</fullName>
    </recommendedName>
</protein>
<reference evidence="7 8" key="1">
    <citation type="journal article" date="2016" name="Nat. Commun.">
        <title>Thousands of microbial genomes shed light on interconnected biogeochemical processes in an aquifer system.</title>
        <authorList>
            <person name="Anantharaman K."/>
            <person name="Brown C.T."/>
            <person name="Hug L.A."/>
            <person name="Sharon I."/>
            <person name="Castelle C.J."/>
            <person name="Probst A.J."/>
            <person name="Thomas B.C."/>
            <person name="Singh A."/>
            <person name="Wilkins M.J."/>
            <person name="Karaoz U."/>
            <person name="Brodie E.L."/>
            <person name="Williams K.H."/>
            <person name="Hubbard S.S."/>
            <person name="Banfield J.F."/>
        </authorList>
    </citation>
    <scope>NUCLEOTIDE SEQUENCE [LARGE SCALE GENOMIC DNA]</scope>
</reference>
<dbReference type="EMBL" id="MFKK01000027">
    <property type="protein sequence ID" value="OGG40392.1"/>
    <property type="molecule type" value="Genomic_DNA"/>
</dbReference>
<proteinExistence type="predicted"/>
<feature type="transmembrane region" description="Helical" evidence="6">
    <location>
        <begin position="35"/>
        <end position="56"/>
    </location>
</feature>
<dbReference type="Pfam" id="PF07963">
    <property type="entry name" value="N_methyl"/>
    <property type="match status" value="1"/>
</dbReference>
<dbReference type="GO" id="GO:0016020">
    <property type="term" value="C:membrane"/>
    <property type="evidence" value="ECO:0007669"/>
    <property type="project" value="UniProtKB-SubCell"/>
</dbReference>
<dbReference type="InterPro" id="IPR000983">
    <property type="entry name" value="Bac_GSPG_pilin"/>
</dbReference>
<keyword evidence="3 6" id="KW-0812">Transmembrane</keyword>
<evidence type="ECO:0000256" key="6">
    <source>
        <dbReference type="SAM" id="Phobius"/>
    </source>
</evidence>
<keyword evidence="2" id="KW-0488">Methylation</keyword>
<evidence type="ECO:0008006" key="9">
    <source>
        <dbReference type="Google" id="ProtNLM"/>
    </source>
</evidence>
<evidence type="ECO:0000256" key="1">
    <source>
        <dbReference type="ARBA" id="ARBA00004167"/>
    </source>
</evidence>
<sequence>MRIAPTWCYNDIVRLLRWHKNTVQSFSTGFTIVELLVVVAIIGILALVVFFSLSIVHTRSRDAQREKNVHEIQNALGLYYVDYNRYPTIAGDPTIYIGGPEDYLTPALENGKYISKLGQDPSQDPNGTPPLVYTYVPLERGTSYELHYWLESRNKEMVMVP</sequence>
<dbReference type="GO" id="GO:0015628">
    <property type="term" value="P:protein secretion by the type II secretion system"/>
    <property type="evidence" value="ECO:0007669"/>
    <property type="project" value="InterPro"/>
</dbReference>
<comment type="caution">
    <text evidence="7">The sequence shown here is derived from an EMBL/GenBank/DDBJ whole genome shotgun (WGS) entry which is preliminary data.</text>
</comment>
<dbReference type="GO" id="GO:0015627">
    <property type="term" value="C:type II protein secretion system complex"/>
    <property type="evidence" value="ECO:0007669"/>
    <property type="project" value="InterPro"/>
</dbReference>
<dbReference type="Gene3D" id="3.30.700.10">
    <property type="entry name" value="Glycoprotein, Type 4 Pilin"/>
    <property type="match status" value="1"/>
</dbReference>
<organism evidence="7 8">
    <name type="scientific">Candidatus Jorgensenbacteria bacterium RIFCSPLOWO2_01_FULL_45_25b</name>
    <dbReference type="NCBI Taxonomy" id="1798471"/>
    <lineage>
        <taxon>Bacteria</taxon>
        <taxon>Candidatus Joergenseniibacteriota</taxon>
    </lineage>
</organism>
<evidence type="ECO:0000313" key="8">
    <source>
        <dbReference type="Proteomes" id="UP000176996"/>
    </source>
</evidence>
<dbReference type="NCBIfam" id="TIGR02532">
    <property type="entry name" value="IV_pilin_GFxxxE"/>
    <property type="match status" value="1"/>
</dbReference>